<reference evidence="7" key="1">
    <citation type="submission" date="2018-05" db="EMBL/GenBank/DDBJ databases">
        <title>Azospirillum thermophila sp. nov., a novel isolated from hot spring.</title>
        <authorList>
            <person name="Zhao Z."/>
        </authorList>
    </citation>
    <scope>NUCLEOTIDE SEQUENCE [LARGE SCALE GENOMIC DNA]</scope>
    <source>
        <strain evidence="7">CFH 70021</strain>
        <plasmid evidence="7">unnamed2</plasmid>
    </source>
</reference>
<dbReference type="InterPro" id="IPR011711">
    <property type="entry name" value="GntR_C"/>
</dbReference>
<dbReference type="CDD" id="cd07377">
    <property type="entry name" value="WHTH_GntR"/>
    <property type="match status" value="1"/>
</dbReference>
<dbReference type="InterPro" id="IPR000524">
    <property type="entry name" value="Tscrpt_reg_HTH_GntR"/>
</dbReference>
<dbReference type="PRINTS" id="PR00035">
    <property type="entry name" value="HTHGNTR"/>
</dbReference>
<keyword evidence="6" id="KW-0614">Plasmid</keyword>
<evidence type="ECO:0000259" key="5">
    <source>
        <dbReference type="PROSITE" id="PS50949"/>
    </source>
</evidence>
<dbReference type="Gene3D" id="1.20.120.530">
    <property type="entry name" value="GntR ligand-binding domain-like"/>
    <property type="match status" value="1"/>
</dbReference>
<dbReference type="KEGG" id="azz:DEW08_27200"/>
<dbReference type="Pfam" id="PF00392">
    <property type="entry name" value="GntR"/>
    <property type="match status" value="1"/>
</dbReference>
<evidence type="ECO:0000313" key="7">
    <source>
        <dbReference type="Proteomes" id="UP000245629"/>
    </source>
</evidence>
<keyword evidence="7" id="KW-1185">Reference proteome</keyword>
<geneLocation type="plasmid" evidence="6 7">
    <name>unnamed2</name>
</geneLocation>
<feature type="domain" description="HTH gntR-type" evidence="5">
    <location>
        <begin position="30"/>
        <end position="97"/>
    </location>
</feature>
<feature type="region of interest" description="Disordered" evidence="4">
    <location>
        <begin position="1"/>
        <end position="27"/>
    </location>
</feature>
<dbReference type="EMBL" id="CP029357">
    <property type="protein sequence ID" value="AWK89675.1"/>
    <property type="molecule type" value="Genomic_DNA"/>
</dbReference>
<dbReference type="RefSeq" id="WP_109333206.1">
    <property type="nucleotide sequence ID" value="NZ_CP029357.1"/>
</dbReference>
<proteinExistence type="predicted"/>
<evidence type="ECO:0000313" key="6">
    <source>
        <dbReference type="EMBL" id="AWK89675.1"/>
    </source>
</evidence>
<protein>
    <submittedName>
        <fullName evidence="6">GntR family transcriptional regulator</fullName>
    </submittedName>
</protein>
<accession>A0A2S2CZ04</accession>
<keyword evidence="2" id="KW-0238">DNA-binding</keyword>
<sequence>MSIDTDDRDLRKTPAKPTGKLATRAAQRPATAATAIYRDLRHQIVSLHRKPGDPINEKQIAQAYGVSRTPVREAVLKLADEGLIEVFPQSGTFVARIPVDALPEASEIRKALELTTVRLAAANATRSQIAQLRAIVEMQHEVNARGDADGFHQSDEAFHALIAEISGFPGFWTITQQVKVQMDRCRRLTLPMPGQIGKVIAEHEAIVEAIAGHDPDRATLALSAHLDGLRVTIHDIRHATPAFFIGAAGFD</sequence>
<dbReference type="PANTHER" id="PTHR43537">
    <property type="entry name" value="TRANSCRIPTIONAL REGULATOR, GNTR FAMILY"/>
    <property type="match status" value="1"/>
</dbReference>
<gene>
    <name evidence="6" type="ORF">DEW08_27200</name>
</gene>
<dbReference type="Pfam" id="PF07729">
    <property type="entry name" value="FCD"/>
    <property type="match status" value="1"/>
</dbReference>
<dbReference type="OrthoDB" id="9788098at2"/>
<dbReference type="InterPro" id="IPR036390">
    <property type="entry name" value="WH_DNA-bd_sf"/>
</dbReference>
<dbReference type="SMART" id="SM00345">
    <property type="entry name" value="HTH_GNTR"/>
    <property type="match status" value="1"/>
</dbReference>
<keyword evidence="1" id="KW-0805">Transcription regulation</keyword>
<dbReference type="Proteomes" id="UP000245629">
    <property type="component" value="Plasmid unnamed2"/>
</dbReference>
<name>A0A2S2CZ04_9PROT</name>
<dbReference type="PANTHER" id="PTHR43537:SF45">
    <property type="entry name" value="GNTR FAMILY REGULATORY PROTEIN"/>
    <property type="match status" value="1"/>
</dbReference>
<keyword evidence="3" id="KW-0804">Transcription</keyword>
<dbReference type="GO" id="GO:0003700">
    <property type="term" value="F:DNA-binding transcription factor activity"/>
    <property type="evidence" value="ECO:0007669"/>
    <property type="project" value="InterPro"/>
</dbReference>
<dbReference type="GO" id="GO:0003677">
    <property type="term" value="F:DNA binding"/>
    <property type="evidence" value="ECO:0007669"/>
    <property type="project" value="UniProtKB-KW"/>
</dbReference>
<dbReference type="InterPro" id="IPR036388">
    <property type="entry name" value="WH-like_DNA-bd_sf"/>
</dbReference>
<dbReference type="Gene3D" id="1.10.10.10">
    <property type="entry name" value="Winged helix-like DNA-binding domain superfamily/Winged helix DNA-binding domain"/>
    <property type="match status" value="1"/>
</dbReference>
<evidence type="ECO:0000256" key="1">
    <source>
        <dbReference type="ARBA" id="ARBA00023015"/>
    </source>
</evidence>
<dbReference type="SMART" id="SM00895">
    <property type="entry name" value="FCD"/>
    <property type="match status" value="1"/>
</dbReference>
<dbReference type="SUPFAM" id="SSF46785">
    <property type="entry name" value="Winged helix' DNA-binding domain"/>
    <property type="match status" value="1"/>
</dbReference>
<evidence type="ECO:0000256" key="2">
    <source>
        <dbReference type="ARBA" id="ARBA00023125"/>
    </source>
</evidence>
<dbReference type="InterPro" id="IPR008920">
    <property type="entry name" value="TF_FadR/GntR_C"/>
</dbReference>
<organism evidence="6 7">
    <name type="scientific">Azospirillum thermophilum</name>
    <dbReference type="NCBI Taxonomy" id="2202148"/>
    <lineage>
        <taxon>Bacteria</taxon>
        <taxon>Pseudomonadati</taxon>
        <taxon>Pseudomonadota</taxon>
        <taxon>Alphaproteobacteria</taxon>
        <taxon>Rhodospirillales</taxon>
        <taxon>Azospirillaceae</taxon>
        <taxon>Azospirillum</taxon>
    </lineage>
</organism>
<dbReference type="PROSITE" id="PS50949">
    <property type="entry name" value="HTH_GNTR"/>
    <property type="match status" value="1"/>
</dbReference>
<dbReference type="AlphaFoldDB" id="A0A2S2CZ04"/>
<evidence type="ECO:0000256" key="4">
    <source>
        <dbReference type="SAM" id="MobiDB-lite"/>
    </source>
</evidence>
<dbReference type="SUPFAM" id="SSF48008">
    <property type="entry name" value="GntR ligand-binding domain-like"/>
    <property type="match status" value="1"/>
</dbReference>
<evidence type="ECO:0000256" key="3">
    <source>
        <dbReference type="ARBA" id="ARBA00023163"/>
    </source>
</evidence>